<evidence type="ECO:0000256" key="5">
    <source>
        <dbReference type="ARBA" id="ARBA00022692"/>
    </source>
</evidence>
<evidence type="ECO:0000313" key="13">
    <source>
        <dbReference type="Proteomes" id="UP001314263"/>
    </source>
</evidence>
<comment type="caution">
    <text evidence="12">The sequence shown here is derived from an EMBL/GenBank/DDBJ whole genome shotgun (WGS) entry which is preliminary data.</text>
</comment>
<keyword evidence="5 11" id="KW-0812">Transmembrane</keyword>
<accession>A0AAV1IHZ3</accession>
<sequence>MADFWSAEEIKAPDGSVSVISAEDRECTLLENVIAITTLLSWFGFVYVGPWLTLWLVVTALCGSKAAITVLLIFVALSFVPPGDVWWAYRSLPLWDIWRRYFRVRLLTPPKDKFLQPDGHYLLAEFPHTVYPMGSWLGLPICGRPGTGIPKNLRGGIASVLFALPIIKHNYAWAGCMPAEYKRMLKHMREPGASLSVIPEGIKGIFLSQHPEREEAYLTRRKGFVKLAIQGGADLVPVYHLGQTQLLTFWGTESISRSWRMSVGLFWGAYGLPLPRKSQIISLVGAPIPVQQVENPTQEQIDELHAKFTVALQKLFDNNKHVLGPLWAKKKLHVI</sequence>
<comment type="subcellular location">
    <subcellularLocation>
        <location evidence="1 11">Endoplasmic reticulum membrane</location>
        <topology evidence="1 11">Multi-pass membrane protein</topology>
    </subcellularLocation>
</comment>
<dbReference type="Proteomes" id="UP001314263">
    <property type="component" value="Unassembled WGS sequence"/>
</dbReference>
<evidence type="ECO:0000256" key="10">
    <source>
        <dbReference type="ARBA" id="ARBA00023315"/>
    </source>
</evidence>
<evidence type="ECO:0000256" key="3">
    <source>
        <dbReference type="ARBA" id="ARBA00022516"/>
    </source>
</evidence>
<keyword evidence="7 11" id="KW-1133">Transmembrane helix</keyword>
<dbReference type="EMBL" id="CAUYUE010000014">
    <property type="protein sequence ID" value="CAK0786261.1"/>
    <property type="molecule type" value="Genomic_DNA"/>
</dbReference>
<dbReference type="EC" id="2.3.1.-" evidence="11"/>
<feature type="transmembrane region" description="Helical" evidence="11">
    <location>
        <begin position="29"/>
        <end position="48"/>
    </location>
</feature>
<evidence type="ECO:0000256" key="2">
    <source>
        <dbReference type="ARBA" id="ARBA00005420"/>
    </source>
</evidence>
<evidence type="ECO:0000256" key="9">
    <source>
        <dbReference type="ARBA" id="ARBA00023136"/>
    </source>
</evidence>
<keyword evidence="9 11" id="KW-0472">Membrane</keyword>
<evidence type="ECO:0000313" key="12">
    <source>
        <dbReference type="EMBL" id="CAK0786261.1"/>
    </source>
</evidence>
<dbReference type="GO" id="GO:0004144">
    <property type="term" value="F:diacylglycerol O-acyltransferase activity"/>
    <property type="evidence" value="ECO:0007669"/>
    <property type="project" value="TreeGrafter"/>
</dbReference>
<dbReference type="Pfam" id="PF03982">
    <property type="entry name" value="DAGAT"/>
    <property type="match status" value="1"/>
</dbReference>
<dbReference type="InterPro" id="IPR007130">
    <property type="entry name" value="DAGAT"/>
</dbReference>
<evidence type="ECO:0000256" key="7">
    <source>
        <dbReference type="ARBA" id="ARBA00022989"/>
    </source>
</evidence>
<dbReference type="PANTHER" id="PTHR12317">
    <property type="entry name" value="DIACYLGLYCEROL O-ACYLTRANSFERASE"/>
    <property type="match status" value="1"/>
</dbReference>
<proteinExistence type="inferred from homology"/>
<keyword evidence="13" id="KW-1185">Reference proteome</keyword>
<evidence type="ECO:0000256" key="6">
    <source>
        <dbReference type="ARBA" id="ARBA00022824"/>
    </source>
</evidence>
<keyword evidence="3" id="KW-0444">Lipid biosynthesis</keyword>
<organism evidence="12 13">
    <name type="scientific">Coccomyxa viridis</name>
    <dbReference type="NCBI Taxonomy" id="1274662"/>
    <lineage>
        <taxon>Eukaryota</taxon>
        <taxon>Viridiplantae</taxon>
        <taxon>Chlorophyta</taxon>
        <taxon>core chlorophytes</taxon>
        <taxon>Trebouxiophyceae</taxon>
        <taxon>Trebouxiophyceae incertae sedis</taxon>
        <taxon>Coccomyxaceae</taxon>
        <taxon>Coccomyxa</taxon>
    </lineage>
</organism>
<reference evidence="12 13" key="1">
    <citation type="submission" date="2023-10" db="EMBL/GenBank/DDBJ databases">
        <authorList>
            <person name="Maclean D."/>
            <person name="Macfadyen A."/>
        </authorList>
    </citation>
    <scope>NUCLEOTIDE SEQUENCE [LARGE SCALE GENOMIC DNA]</scope>
</reference>
<evidence type="ECO:0000256" key="1">
    <source>
        <dbReference type="ARBA" id="ARBA00004477"/>
    </source>
</evidence>
<comment type="similarity">
    <text evidence="2 11">Belongs to the diacylglycerol acyltransferase family.</text>
</comment>
<keyword evidence="6 11" id="KW-0256">Endoplasmic reticulum</keyword>
<name>A0AAV1IHZ3_9CHLO</name>
<keyword evidence="8" id="KW-0443">Lipid metabolism</keyword>
<dbReference type="AlphaFoldDB" id="A0AAV1IHZ3"/>
<dbReference type="PANTHER" id="PTHR12317:SF63">
    <property type="entry name" value="DIACYLGLYCEROL O-ACYLTRANSFERASE 2"/>
    <property type="match status" value="1"/>
</dbReference>
<dbReference type="GO" id="GO:0005789">
    <property type="term" value="C:endoplasmic reticulum membrane"/>
    <property type="evidence" value="ECO:0007669"/>
    <property type="project" value="UniProtKB-SubCell"/>
</dbReference>
<dbReference type="GO" id="GO:0019432">
    <property type="term" value="P:triglyceride biosynthetic process"/>
    <property type="evidence" value="ECO:0007669"/>
    <property type="project" value="TreeGrafter"/>
</dbReference>
<evidence type="ECO:0000256" key="8">
    <source>
        <dbReference type="ARBA" id="ARBA00023098"/>
    </source>
</evidence>
<feature type="transmembrane region" description="Helical" evidence="11">
    <location>
        <begin position="54"/>
        <end position="80"/>
    </location>
</feature>
<evidence type="ECO:0000256" key="11">
    <source>
        <dbReference type="RuleBase" id="RU367023"/>
    </source>
</evidence>
<keyword evidence="4 11" id="KW-0808">Transferase</keyword>
<gene>
    <name evidence="12" type="ORF">CVIRNUC_009474</name>
</gene>
<keyword evidence="10" id="KW-0012">Acyltransferase</keyword>
<evidence type="ECO:0000256" key="4">
    <source>
        <dbReference type="ARBA" id="ARBA00022679"/>
    </source>
</evidence>
<protein>
    <recommendedName>
        <fullName evidence="11">Acyltransferase</fullName>
        <ecNumber evidence="11">2.3.1.-</ecNumber>
    </recommendedName>
</protein>